<comment type="caution">
    <text evidence="1">The sequence shown here is derived from an EMBL/GenBank/DDBJ whole genome shotgun (WGS) entry which is preliminary data.</text>
</comment>
<dbReference type="EMBL" id="BAABJP010000019">
    <property type="protein sequence ID" value="GAA5159559.1"/>
    <property type="molecule type" value="Genomic_DNA"/>
</dbReference>
<protein>
    <submittedName>
        <fullName evidence="1">Uncharacterized protein</fullName>
    </submittedName>
</protein>
<keyword evidence="2" id="KW-1185">Reference proteome</keyword>
<evidence type="ECO:0000313" key="2">
    <source>
        <dbReference type="Proteomes" id="UP001428817"/>
    </source>
</evidence>
<dbReference type="Proteomes" id="UP001428817">
    <property type="component" value="Unassembled WGS sequence"/>
</dbReference>
<organism evidence="1 2">
    <name type="scientific">Pseudonocardia eucalypti</name>
    <dbReference type="NCBI Taxonomy" id="648755"/>
    <lineage>
        <taxon>Bacteria</taxon>
        <taxon>Bacillati</taxon>
        <taxon>Actinomycetota</taxon>
        <taxon>Actinomycetes</taxon>
        <taxon>Pseudonocardiales</taxon>
        <taxon>Pseudonocardiaceae</taxon>
        <taxon>Pseudonocardia</taxon>
    </lineage>
</organism>
<sequence>MFSFTTTPTRQVHLHPALTYLRLADLVCQTLADHRVDCAPLSWLSHTLGEPTADLRTTMDYALHLGICTDGTDEVVYCLPRQPIAAGFIPAHSVGHMQLRLPGQRLRPALLITGHRVGPVPESERGTTLGTGELAYTVARLTSMAASWLPDSPDPTRYLFELIAEAWWHASGTRHLGGLGIHRVNFEQPIASGPEVPGETTNRLELVTDRHLTGHELLNLYPIPARGVTR</sequence>
<reference evidence="2" key="1">
    <citation type="journal article" date="2019" name="Int. J. Syst. Evol. Microbiol.">
        <title>The Global Catalogue of Microorganisms (GCM) 10K type strain sequencing project: providing services to taxonomists for standard genome sequencing and annotation.</title>
        <authorList>
            <consortium name="The Broad Institute Genomics Platform"/>
            <consortium name="The Broad Institute Genome Sequencing Center for Infectious Disease"/>
            <person name="Wu L."/>
            <person name="Ma J."/>
        </authorList>
    </citation>
    <scope>NUCLEOTIDE SEQUENCE [LARGE SCALE GENOMIC DNA]</scope>
    <source>
        <strain evidence="2">JCM 18303</strain>
    </source>
</reference>
<proteinExistence type="predicted"/>
<gene>
    <name evidence="1" type="ORF">GCM10023321_40870</name>
</gene>
<dbReference type="RefSeq" id="WP_185063359.1">
    <property type="nucleotide sequence ID" value="NZ_BAABJP010000019.1"/>
</dbReference>
<accession>A0ABP9QCE4</accession>
<evidence type="ECO:0000313" key="1">
    <source>
        <dbReference type="EMBL" id="GAA5159559.1"/>
    </source>
</evidence>
<name>A0ABP9QCE4_9PSEU</name>